<dbReference type="GeneID" id="31366193"/>
<evidence type="ECO:0000313" key="3">
    <source>
        <dbReference type="Proteomes" id="UP000001396"/>
    </source>
</evidence>
<comment type="caution">
    <text evidence="2">The sequence shown here is derived from an EMBL/GenBank/DDBJ whole genome shotgun (WGS) entry which is preliminary data.</text>
</comment>
<keyword evidence="3" id="KW-1185">Reference proteome</keyword>
<gene>
    <name evidence="2" type="ORF">PPL_10724</name>
</gene>
<dbReference type="EMBL" id="ADBJ01000050">
    <property type="protein sequence ID" value="EFA76143.1"/>
    <property type="molecule type" value="Genomic_DNA"/>
</dbReference>
<evidence type="ECO:0000256" key="1">
    <source>
        <dbReference type="SAM" id="Coils"/>
    </source>
</evidence>
<dbReference type="InParanoid" id="D3BRW1"/>
<dbReference type="AlphaFoldDB" id="D3BRW1"/>
<name>D3BRW1_HETP5</name>
<feature type="coiled-coil region" evidence="1">
    <location>
        <begin position="62"/>
        <end position="96"/>
    </location>
</feature>
<organism evidence="2 3">
    <name type="scientific">Heterostelium pallidum (strain ATCC 26659 / Pp 5 / PN500)</name>
    <name type="common">Cellular slime mold</name>
    <name type="synonym">Polysphondylium pallidum</name>
    <dbReference type="NCBI Taxonomy" id="670386"/>
    <lineage>
        <taxon>Eukaryota</taxon>
        <taxon>Amoebozoa</taxon>
        <taxon>Evosea</taxon>
        <taxon>Eumycetozoa</taxon>
        <taxon>Dictyostelia</taxon>
        <taxon>Acytosteliales</taxon>
        <taxon>Acytosteliaceae</taxon>
        <taxon>Heterostelium</taxon>
    </lineage>
</organism>
<dbReference type="RefSeq" id="XP_020428277.1">
    <property type="nucleotide sequence ID" value="XM_020581490.1"/>
</dbReference>
<reference evidence="2 3" key="1">
    <citation type="journal article" date="2011" name="Genome Res.">
        <title>Phylogeny-wide analysis of social amoeba genomes highlights ancient origins for complex intercellular communication.</title>
        <authorList>
            <person name="Heidel A.J."/>
            <person name="Lawal H.M."/>
            <person name="Felder M."/>
            <person name="Schilde C."/>
            <person name="Helps N.R."/>
            <person name="Tunggal B."/>
            <person name="Rivero F."/>
            <person name="John U."/>
            <person name="Schleicher M."/>
            <person name="Eichinger L."/>
            <person name="Platzer M."/>
            <person name="Noegel A.A."/>
            <person name="Schaap P."/>
            <person name="Gloeckner G."/>
        </authorList>
    </citation>
    <scope>NUCLEOTIDE SEQUENCE [LARGE SCALE GENOMIC DNA]</scope>
    <source>
        <strain evidence="3">ATCC 26659 / Pp 5 / PN500</strain>
    </source>
</reference>
<sequence>MCCFYLSLKYTIRININKSFLPPPLKNKYVDKVYHTYSNGGLDNLRSQFETHLKQYQFQLKIEEAERKLATLDRDLSTLASERMELSNDLNTLKSNLSTISTSNNTLKL</sequence>
<dbReference type="Proteomes" id="UP000001396">
    <property type="component" value="Unassembled WGS sequence"/>
</dbReference>
<keyword evidence="1" id="KW-0175">Coiled coil</keyword>
<evidence type="ECO:0000313" key="2">
    <source>
        <dbReference type="EMBL" id="EFA76143.1"/>
    </source>
</evidence>
<accession>D3BRW1</accession>
<proteinExistence type="predicted"/>
<protein>
    <submittedName>
        <fullName evidence="2">Uncharacterized protein</fullName>
    </submittedName>
</protein>